<keyword evidence="2" id="KW-1185">Reference proteome</keyword>
<evidence type="ECO:0000313" key="2">
    <source>
        <dbReference type="Proteomes" id="UP000680279"/>
    </source>
</evidence>
<dbReference type="EMBL" id="BOQT01000018">
    <property type="protein sequence ID" value="GIN22528.1"/>
    <property type="molecule type" value="Genomic_DNA"/>
</dbReference>
<reference evidence="1 2" key="1">
    <citation type="submission" date="2021-03" db="EMBL/GenBank/DDBJ databases">
        <title>Antimicrobial resistance genes in bacteria isolated from Japanese honey, and their potential for conferring macrolide and lincosamide resistance in the American foulbrood pathogen Paenibacillus larvae.</title>
        <authorList>
            <person name="Okamoto M."/>
            <person name="Kumagai M."/>
            <person name="Kanamori H."/>
            <person name="Takamatsu D."/>
        </authorList>
    </citation>
    <scope>NUCLEOTIDE SEQUENCE [LARGE SCALE GENOMIC DNA]</scope>
    <source>
        <strain evidence="1 2">J1TS3</strain>
    </source>
</reference>
<proteinExistence type="predicted"/>
<comment type="caution">
    <text evidence="1">The sequence shown here is derived from an EMBL/GenBank/DDBJ whole genome shotgun (WGS) entry which is preliminary data.</text>
</comment>
<dbReference type="Proteomes" id="UP000680279">
    <property type="component" value="Unassembled WGS sequence"/>
</dbReference>
<protein>
    <recommendedName>
        <fullName evidence="3">Phage protein</fullName>
    </recommendedName>
</protein>
<dbReference type="RefSeq" id="WP_212963650.1">
    <property type="nucleotide sequence ID" value="NZ_BOQT01000018.1"/>
</dbReference>
<gene>
    <name evidence="1" type="ORF">J1TS3_36620</name>
</gene>
<name>A0ABQ4KCC7_9BACI</name>
<evidence type="ECO:0000313" key="1">
    <source>
        <dbReference type="EMBL" id="GIN22528.1"/>
    </source>
</evidence>
<accession>A0ABQ4KCC7</accession>
<organism evidence="1 2">
    <name type="scientific">Siminovitchia fordii</name>
    <dbReference type="NCBI Taxonomy" id="254759"/>
    <lineage>
        <taxon>Bacteria</taxon>
        <taxon>Bacillati</taxon>
        <taxon>Bacillota</taxon>
        <taxon>Bacilli</taxon>
        <taxon>Bacillales</taxon>
        <taxon>Bacillaceae</taxon>
        <taxon>Siminovitchia</taxon>
    </lineage>
</organism>
<sequence length="85" mass="10045">MEKVKVYQLNEYDGVAAEFLEQAREFYLKVTGLSDDDAFYDYEANEVNLEQEVWEDKSRTKKQTLRSVIAEYWSGEPFIAFSSER</sequence>
<evidence type="ECO:0008006" key="3">
    <source>
        <dbReference type="Google" id="ProtNLM"/>
    </source>
</evidence>